<dbReference type="GO" id="GO:0005886">
    <property type="term" value="C:plasma membrane"/>
    <property type="evidence" value="ECO:0007669"/>
    <property type="project" value="TreeGrafter"/>
</dbReference>
<dbReference type="EMBL" id="FNED01000005">
    <property type="protein sequence ID" value="SDI56647.1"/>
    <property type="molecule type" value="Genomic_DNA"/>
</dbReference>
<dbReference type="AlphaFoldDB" id="A0A0D1XXP4"/>
<evidence type="ECO:0000256" key="1">
    <source>
        <dbReference type="SAM" id="Phobius"/>
    </source>
</evidence>
<evidence type="ECO:0000313" key="5">
    <source>
        <dbReference type="Proteomes" id="UP000037269"/>
    </source>
</evidence>
<dbReference type="Proteomes" id="UP000037269">
    <property type="component" value="Unassembled WGS sequence"/>
</dbReference>
<organism evidence="3 5">
    <name type="scientific">Aneurinibacillus migulanus</name>
    <name type="common">Bacillus migulanus</name>
    <dbReference type="NCBI Taxonomy" id="47500"/>
    <lineage>
        <taxon>Bacteria</taxon>
        <taxon>Bacillati</taxon>
        <taxon>Bacillota</taxon>
        <taxon>Bacilli</taxon>
        <taxon>Bacillales</taxon>
        <taxon>Paenibacillaceae</taxon>
        <taxon>Aneurinibacillus group</taxon>
        <taxon>Aneurinibacillus</taxon>
    </lineage>
</organism>
<dbReference type="Gene3D" id="3.40.50.620">
    <property type="entry name" value="HUPs"/>
    <property type="match status" value="1"/>
</dbReference>
<feature type="transmembrane region" description="Helical" evidence="1">
    <location>
        <begin position="7"/>
        <end position="32"/>
    </location>
</feature>
<accession>A0A0D1XXP4</accession>
<evidence type="ECO:0000259" key="2">
    <source>
        <dbReference type="Pfam" id="PF02698"/>
    </source>
</evidence>
<keyword evidence="1" id="KW-0812">Transmembrane</keyword>
<dbReference type="CDD" id="cd06259">
    <property type="entry name" value="YdcF-like"/>
    <property type="match status" value="1"/>
</dbReference>
<evidence type="ECO:0000313" key="6">
    <source>
        <dbReference type="Proteomes" id="UP000182836"/>
    </source>
</evidence>
<sequence length="200" mass="22700">MRNRKRITLWILAPLLLVIGVVIYTAASIYFYGKKSEDMQTADAAIVLGAAVWNERPSPVFRERIRHAIALYKQGKVKYIIFTGGSGRPNALPESTVARRYALDQGVPVDAILTEEQSRVTEENLVYAKRVAKEHKLQTFLIVSDPLHMKRAVRMARDLGIQAEPSPTTTSRYTGIRSQLTFLSRETFYYIGYCFGDIIR</sequence>
<name>A0A0D1XXP4_ANEMI</name>
<dbReference type="EMBL" id="LGUG01000002">
    <property type="protein sequence ID" value="KON99301.1"/>
    <property type="molecule type" value="Genomic_DNA"/>
</dbReference>
<protein>
    <submittedName>
        <fullName evidence="4">Uncharacterized SAM-binding protein YcdF, DUF218 family</fullName>
    </submittedName>
</protein>
<dbReference type="Pfam" id="PF02698">
    <property type="entry name" value="DUF218"/>
    <property type="match status" value="1"/>
</dbReference>
<dbReference type="PANTHER" id="PTHR30336">
    <property type="entry name" value="INNER MEMBRANE PROTEIN, PROBABLE PERMEASE"/>
    <property type="match status" value="1"/>
</dbReference>
<dbReference type="RefSeq" id="WP_043063817.1">
    <property type="nucleotide sequence ID" value="NZ_BJOA01000082.1"/>
</dbReference>
<dbReference type="STRING" id="47500.AF333_00780"/>
<feature type="domain" description="DUF218" evidence="2">
    <location>
        <begin position="43"/>
        <end position="175"/>
    </location>
</feature>
<keyword evidence="1" id="KW-1133">Transmembrane helix</keyword>
<dbReference type="PATRIC" id="fig|47500.8.peg.1206"/>
<dbReference type="PANTHER" id="PTHR30336:SF20">
    <property type="entry name" value="DUF218 DOMAIN-CONTAINING PROTEIN"/>
    <property type="match status" value="1"/>
</dbReference>
<dbReference type="InterPro" id="IPR051599">
    <property type="entry name" value="Cell_Envelope_Assoc"/>
</dbReference>
<dbReference type="InterPro" id="IPR003848">
    <property type="entry name" value="DUF218"/>
</dbReference>
<dbReference type="GeneID" id="42303749"/>
<reference evidence="4 6" key="2">
    <citation type="submission" date="2016-10" db="EMBL/GenBank/DDBJ databases">
        <authorList>
            <person name="de Groot N.N."/>
        </authorList>
    </citation>
    <scope>NUCLEOTIDE SEQUENCE [LARGE SCALE GENOMIC DNA]</scope>
    <source>
        <strain evidence="4 6">DSM 2895</strain>
    </source>
</reference>
<keyword evidence="5" id="KW-1185">Reference proteome</keyword>
<evidence type="ECO:0000313" key="3">
    <source>
        <dbReference type="EMBL" id="KON99301.1"/>
    </source>
</evidence>
<dbReference type="InterPro" id="IPR014729">
    <property type="entry name" value="Rossmann-like_a/b/a_fold"/>
</dbReference>
<reference evidence="3 5" key="1">
    <citation type="submission" date="2015-07" db="EMBL/GenBank/DDBJ databases">
        <title>Fjat-14205 dsm 2895.</title>
        <authorList>
            <person name="Liu B."/>
            <person name="Wang J."/>
            <person name="Zhu Y."/>
            <person name="Liu G."/>
            <person name="Chen Q."/>
            <person name="Chen Z."/>
            <person name="Lan J."/>
            <person name="Che J."/>
            <person name="Ge C."/>
            <person name="Shi H."/>
            <person name="Pan Z."/>
            <person name="Liu X."/>
        </authorList>
    </citation>
    <scope>NUCLEOTIDE SEQUENCE [LARGE SCALE GENOMIC DNA]</scope>
    <source>
        <strain evidence="3 5">DSM 2895</strain>
    </source>
</reference>
<gene>
    <name evidence="3" type="ORF">AF333_00780</name>
    <name evidence="4" type="ORF">SAMN04487909_105126</name>
</gene>
<keyword evidence="1" id="KW-0472">Membrane</keyword>
<dbReference type="Proteomes" id="UP000182836">
    <property type="component" value="Unassembled WGS sequence"/>
</dbReference>
<evidence type="ECO:0000313" key="4">
    <source>
        <dbReference type="EMBL" id="SDI56647.1"/>
    </source>
</evidence>
<proteinExistence type="predicted"/>
<dbReference type="OrthoDB" id="9782395at2"/>